<evidence type="ECO:0000313" key="3">
    <source>
        <dbReference type="Proteomes" id="UP001597251"/>
    </source>
</evidence>
<proteinExistence type="predicted"/>
<keyword evidence="1" id="KW-1133">Transmembrane helix</keyword>
<keyword evidence="1" id="KW-0472">Membrane</keyword>
<dbReference type="RefSeq" id="WP_125676700.1">
    <property type="nucleotide sequence ID" value="NZ_JBHTOI010000045.1"/>
</dbReference>
<keyword evidence="3" id="KW-1185">Reference proteome</keyword>
<evidence type="ECO:0000313" key="2">
    <source>
        <dbReference type="EMBL" id="MFD1418806.1"/>
    </source>
</evidence>
<organism evidence="2 3">
    <name type="scientific">Companilactobacillus keshanensis</name>
    <dbReference type="NCBI Taxonomy" id="2486003"/>
    <lineage>
        <taxon>Bacteria</taxon>
        <taxon>Bacillati</taxon>
        <taxon>Bacillota</taxon>
        <taxon>Bacilli</taxon>
        <taxon>Lactobacillales</taxon>
        <taxon>Lactobacillaceae</taxon>
        <taxon>Companilactobacillus</taxon>
    </lineage>
</organism>
<reference evidence="3" key="1">
    <citation type="journal article" date="2019" name="Int. J. Syst. Evol. Microbiol.">
        <title>The Global Catalogue of Microorganisms (GCM) 10K type strain sequencing project: providing services to taxonomists for standard genome sequencing and annotation.</title>
        <authorList>
            <consortium name="The Broad Institute Genomics Platform"/>
            <consortium name="The Broad Institute Genome Sequencing Center for Infectious Disease"/>
            <person name="Wu L."/>
            <person name="Ma J."/>
        </authorList>
    </citation>
    <scope>NUCLEOTIDE SEQUENCE [LARGE SCALE GENOMIC DNA]</scope>
    <source>
        <strain evidence="3">CCM 8936</strain>
    </source>
</reference>
<accession>A0ABW4BUB0</accession>
<dbReference type="EMBL" id="JBHTOI010000045">
    <property type="protein sequence ID" value="MFD1418806.1"/>
    <property type="molecule type" value="Genomic_DNA"/>
</dbReference>
<evidence type="ECO:0000256" key="1">
    <source>
        <dbReference type="SAM" id="Phobius"/>
    </source>
</evidence>
<name>A0ABW4BUB0_9LACO</name>
<comment type="caution">
    <text evidence="2">The sequence shown here is derived from an EMBL/GenBank/DDBJ whole genome shotgun (WGS) entry which is preliminary data.</text>
</comment>
<gene>
    <name evidence="2" type="ORF">ACFQ42_08625</name>
</gene>
<protein>
    <submittedName>
        <fullName evidence="2">Uncharacterized protein</fullName>
    </submittedName>
</protein>
<feature type="transmembrane region" description="Helical" evidence="1">
    <location>
        <begin position="47"/>
        <end position="66"/>
    </location>
</feature>
<dbReference type="Proteomes" id="UP001597251">
    <property type="component" value="Unassembled WGS sequence"/>
</dbReference>
<keyword evidence="1" id="KW-0812">Transmembrane</keyword>
<sequence length="68" mass="7880">MRNNEKKELNRSFQNILRQFAMFSVMSILLLATSKITGWIIMEFAGFAGVAYSTVLFFILIYLAIIKR</sequence>
<feature type="transmembrane region" description="Helical" evidence="1">
    <location>
        <begin position="20"/>
        <end position="41"/>
    </location>
</feature>